<evidence type="ECO:0000256" key="15">
    <source>
        <dbReference type="ARBA" id="ARBA00080646"/>
    </source>
</evidence>
<evidence type="ECO:0000256" key="4">
    <source>
        <dbReference type="ARBA" id="ARBA00004496"/>
    </source>
</evidence>
<dbReference type="Gene3D" id="1.10.750.10">
    <property type="entry name" value="von Hippel-Lindau disease tumour suppressor, alpha domain"/>
    <property type="match status" value="1"/>
</dbReference>
<dbReference type="HOGENOM" id="CLU_116090_0_0_1"/>
<dbReference type="GO" id="GO:0005783">
    <property type="term" value="C:endoplasmic reticulum"/>
    <property type="evidence" value="ECO:0007669"/>
    <property type="project" value="UniProtKB-SubCell"/>
</dbReference>
<dbReference type="CTD" id="391104"/>
<dbReference type="CDD" id="cd05468">
    <property type="entry name" value="pVHL"/>
    <property type="match status" value="1"/>
</dbReference>
<reference evidence="21" key="5">
    <citation type="journal article" date="2015" name="Nat. Commun.">
        <title>RFX transcription factors are essential for hearing in mice.</title>
        <authorList>
            <person name="Elkon R."/>
            <person name="Milon B."/>
            <person name="Morrison L."/>
            <person name="Shah M."/>
            <person name="Vijayakumar S."/>
            <person name="Racherla M."/>
            <person name="Leitch C.C."/>
            <person name="Silipino L."/>
            <person name="Hadi S."/>
            <person name="Weiss-Gayet M."/>
            <person name="Barras E."/>
            <person name="Schmid C.D."/>
            <person name="Ait-Lounis A."/>
            <person name="Barnes A."/>
            <person name="Song Y."/>
            <person name="Eisenman D.J."/>
            <person name="Eliyahu E."/>
            <person name="Frolenkov G.I."/>
            <person name="Strome S.E."/>
            <person name="Durand B."/>
            <person name="Zaghloul N.A."/>
            <person name="Jones S.M."/>
            <person name="Reith W."/>
            <person name="Hertzano R."/>
        </authorList>
    </citation>
    <scope>NUCLEOTIDE SEQUENCE</scope>
</reference>
<dbReference type="Pfam" id="PF17211">
    <property type="entry name" value="VHL_C"/>
    <property type="match status" value="1"/>
</dbReference>
<reference evidence="18" key="1">
    <citation type="submission" date="2008-04" db="EMBL/GenBank/DDBJ databases">
        <authorList>
            <consortium name="NIH - Zebrafish Gene Collection (ZGC) project"/>
        </authorList>
    </citation>
    <scope>NUCLEOTIDE SEQUENCE [LARGE SCALE MRNA]</scope>
</reference>
<reference evidence="19" key="3">
    <citation type="submission" date="2012-02" db="UniProtKB">
        <authorList>
            <consortium name="Ensembl"/>
        </authorList>
    </citation>
    <scope>IDENTIFICATION</scope>
    <source>
        <strain evidence="19">Tuebingen</strain>
    </source>
</reference>
<dbReference type="InterPro" id="IPR024053">
    <property type="entry name" value="VHL_beta_dom"/>
</dbReference>
<dbReference type="Gene3D" id="2.60.40.780">
    <property type="entry name" value="von Hippel-Lindau disease tumour suppressor, beta domain"/>
    <property type="match status" value="1"/>
</dbReference>
<keyword evidence="20" id="KW-1185">Reference proteome</keyword>
<keyword evidence="9" id="KW-0833">Ubl conjugation pathway</keyword>
<dbReference type="GO" id="GO:0016567">
    <property type="term" value="P:protein ubiquitination"/>
    <property type="evidence" value="ECO:0000318"/>
    <property type="project" value="GO_Central"/>
</dbReference>
<dbReference type="GO" id="GO:0006281">
    <property type="term" value="P:DNA repair"/>
    <property type="evidence" value="ECO:0000316"/>
    <property type="project" value="ZFIN"/>
</dbReference>
<name>B3DHE4_DANRE</name>
<gene>
    <name evidence="19 21 22" type="primary">vhll</name>
    <name evidence="21" type="synonym">vll</name>
    <name evidence="18 21" type="synonym">zgc:194223</name>
</gene>
<comment type="similarity">
    <text evidence="6">Belongs to the VHL family.</text>
</comment>
<comment type="subcellular location">
    <subcellularLocation>
        <location evidence="2">Cell membrane</location>
        <topology evidence="2">Peripheral membrane protein</topology>
    </subcellularLocation>
    <subcellularLocation>
        <location evidence="4">Cytoplasm</location>
    </subcellularLocation>
    <subcellularLocation>
        <location evidence="3">Endoplasmic reticulum</location>
    </subcellularLocation>
    <subcellularLocation>
        <location evidence="1">Nucleus</location>
    </subcellularLocation>
</comment>
<evidence type="ECO:0000256" key="3">
    <source>
        <dbReference type="ARBA" id="ARBA00004240"/>
    </source>
</evidence>
<dbReference type="GO" id="GO:0001666">
    <property type="term" value="P:response to hypoxia"/>
    <property type="evidence" value="ECO:0007669"/>
    <property type="project" value="UniProtKB-ARBA"/>
</dbReference>
<evidence type="ECO:0000313" key="18">
    <source>
        <dbReference type="EMBL" id="AAI62735.1"/>
    </source>
</evidence>
<evidence type="ECO:0000256" key="2">
    <source>
        <dbReference type="ARBA" id="ARBA00004202"/>
    </source>
</evidence>
<reference evidence="21" key="7">
    <citation type="journal article" date="2020" name="Oncotarget">
        <title>Investigation of the role of VHL-HIF signaling in DNA repair and apoptosis in zebrafish.</title>
        <authorList>
            <person name="Kim H.R."/>
            <person name="Santhakumar K."/>
            <person name="Markham E."/>
            <person name="Baldera D."/>
            <person name="Greenald D."/>
            <person name="Bryant H.E."/>
            <person name="El-Khamisy S.F."/>
            <person name="van Eeden F.J."/>
        </authorList>
    </citation>
    <scope>NUCLEOTIDE SEQUENCE</scope>
</reference>
<dbReference type="InterPro" id="IPR037139">
    <property type="entry name" value="VHL_alpha_dom_sf"/>
</dbReference>
<dbReference type="GeneID" id="795635"/>
<evidence type="ECO:0000256" key="6">
    <source>
        <dbReference type="ARBA" id="ARBA00010057"/>
    </source>
</evidence>
<dbReference type="GeneTree" id="ENSGT00390000014353"/>
<organism evidence="18">
    <name type="scientific">Danio rerio</name>
    <name type="common">Zebrafish</name>
    <name type="synonym">Brachydanio rerio</name>
    <dbReference type="NCBI Taxonomy" id="7955"/>
    <lineage>
        <taxon>Eukaryota</taxon>
        <taxon>Metazoa</taxon>
        <taxon>Chordata</taxon>
        <taxon>Craniata</taxon>
        <taxon>Vertebrata</taxon>
        <taxon>Euteleostomi</taxon>
        <taxon>Actinopterygii</taxon>
        <taxon>Neopterygii</taxon>
        <taxon>Teleostei</taxon>
        <taxon>Ostariophysi</taxon>
        <taxon>Cypriniformes</taxon>
        <taxon>Danionidae</taxon>
        <taxon>Danioninae</taxon>
        <taxon>Danio</taxon>
    </lineage>
</organism>
<dbReference type="Ensembl" id="ENSDART00000113357.4">
    <property type="protein sequence ID" value="ENSDARP00000099149.3"/>
    <property type="gene ID" value="ENSDARG00000078613.4"/>
</dbReference>
<comment type="pathway">
    <text evidence="5">Protein modification; protein ubiquitination.</text>
</comment>
<dbReference type="GO" id="GO:0010468">
    <property type="term" value="P:regulation of gene expression"/>
    <property type="evidence" value="ECO:0007669"/>
    <property type="project" value="UniProtKB-ARBA"/>
</dbReference>
<dbReference type="KEGG" id="dre:795635"/>
<keyword evidence="7" id="KW-1003">Cell membrane</keyword>
<reference evidence="21" key="6">
    <citation type="journal article" date="2019" name="Chemosphere">
        <title>Regulatory mechanisms of miR-96 and miR-184 abnormal expressions on otic vesicle development of zebrafish following exposure to beta-diketone antibiotics.</title>
        <authorList>
            <person name="Li J."/>
            <person name="Ling Y."/>
            <person name="Huang W."/>
            <person name="Sun L."/>
            <person name="Li Y."/>
            <person name="Wang C."/>
            <person name="Zhang Y."/>
            <person name="Wang X."/>
            <person name="Dahlgren R.A."/>
            <person name="Wang H."/>
        </authorList>
    </citation>
    <scope>NUCLEOTIDE SEQUENCE</scope>
</reference>
<evidence type="ECO:0000256" key="7">
    <source>
        <dbReference type="ARBA" id="ARBA00022475"/>
    </source>
</evidence>
<dbReference type="GO" id="GO:0030891">
    <property type="term" value="C:VCB complex"/>
    <property type="evidence" value="ECO:0000318"/>
    <property type="project" value="GO_Central"/>
</dbReference>
<dbReference type="AlphaFoldDB" id="B3DHE4"/>
<dbReference type="OrthoDB" id="413400at2759"/>
<evidence type="ECO:0000313" key="20">
    <source>
        <dbReference type="Proteomes" id="UP000000437"/>
    </source>
</evidence>
<dbReference type="ZFIN" id="ZDB-GENE-081022-78">
    <property type="gene designation" value="vhll"/>
</dbReference>
<reference evidence="19 20" key="4">
    <citation type="journal article" date="2013" name="Nature">
        <title>The zebrafish reference genome sequence and its relationship to the human genome.</title>
        <authorList>
            <consortium name="Genome Reference Consortium Zebrafish"/>
            <person name="Howe K."/>
            <person name="Clark M.D."/>
            <person name="Torroja C.F."/>
            <person name="Torrance J."/>
            <person name="Berthelot C."/>
            <person name="Muffato M."/>
            <person name="Collins J.E."/>
            <person name="Humphray S."/>
            <person name="McLaren K."/>
            <person name="Matthews L."/>
            <person name="McLaren S."/>
            <person name="Sealy I."/>
            <person name="Caccamo M."/>
            <person name="Churcher C."/>
            <person name="Scott C."/>
            <person name="Barrett J.C."/>
            <person name="Koch R."/>
            <person name="Rauch G.J."/>
            <person name="White S."/>
            <person name="Chow W."/>
            <person name="Kilian B."/>
            <person name="Quintais L.T."/>
            <person name="Guerra-Assuncao J.A."/>
            <person name="Zhou Y."/>
            <person name="Gu Y."/>
            <person name="Yen J."/>
            <person name="Vogel J.H."/>
            <person name="Eyre T."/>
            <person name="Redmond S."/>
            <person name="Banerjee R."/>
            <person name="Chi J."/>
            <person name="Fu B."/>
            <person name="Langley E."/>
            <person name="Maguire S.F."/>
            <person name="Laird G.K."/>
            <person name="Lloyd D."/>
            <person name="Kenyon E."/>
            <person name="Donaldson S."/>
            <person name="Sehra H."/>
            <person name="Almeida-King J."/>
            <person name="Loveland J."/>
            <person name="Trevanion S."/>
            <person name="Jones M."/>
            <person name="Quail M."/>
            <person name="Willey D."/>
            <person name="Hunt A."/>
            <person name="Burton J."/>
            <person name="Sims S."/>
            <person name="McLay K."/>
            <person name="Plumb B."/>
            <person name="Davis J."/>
            <person name="Clee C."/>
            <person name="Oliver K."/>
            <person name="Clark R."/>
            <person name="Riddle C."/>
            <person name="Elliot D."/>
            <person name="Eliott D."/>
            <person name="Threadgold G."/>
            <person name="Harden G."/>
            <person name="Ware D."/>
            <person name="Begum S."/>
            <person name="Mortimore B."/>
            <person name="Mortimer B."/>
            <person name="Kerry G."/>
            <person name="Heath P."/>
            <person name="Phillimore B."/>
            <person name="Tracey A."/>
            <person name="Corby N."/>
            <person name="Dunn M."/>
            <person name="Johnson C."/>
            <person name="Wood J."/>
            <person name="Clark S."/>
            <person name="Pelan S."/>
            <person name="Griffiths G."/>
            <person name="Smith M."/>
            <person name="Glithero R."/>
            <person name="Howden P."/>
            <person name="Barker N."/>
            <person name="Lloyd C."/>
            <person name="Stevens C."/>
            <person name="Harley J."/>
            <person name="Holt K."/>
            <person name="Panagiotidis G."/>
            <person name="Lovell J."/>
            <person name="Beasley H."/>
            <person name="Henderson C."/>
            <person name="Gordon D."/>
            <person name="Auger K."/>
            <person name="Wright D."/>
            <person name="Collins J."/>
            <person name="Raisen C."/>
            <person name="Dyer L."/>
            <person name="Leung K."/>
            <person name="Robertson L."/>
            <person name="Ambridge K."/>
            <person name="Leongamornlert D."/>
            <person name="McGuire S."/>
            <person name="Gilderthorp R."/>
            <person name="Griffiths C."/>
            <person name="Manthravadi D."/>
            <person name="Nichol S."/>
            <person name="Barker G."/>
            <person name="Whitehead S."/>
            <person name="Kay M."/>
            <person name="Brown J."/>
            <person name="Murnane C."/>
            <person name="Gray E."/>
            <person name="Humphries M."/>
            <person name="Sycamore N."/>
            <person name="Barker D."/>
            <person name="Saunders D."/>
            <person name="Wallis J."/>
            <person name="Babbage A."/>
            <person name="Hammond S."/>
            <person name="Mashreghi-Mohammadi M."/>
            <person name="Barr L."/>
            <person name="Martin S."/>
            <person name="Wray P."/>
            <person name="Ellington A."/>
            <person name="Matthews N."/>
            <person name="Ellwood M."/>
            <person name="Woodmansey R."/>
            <person name="Clark G."/>
            <person name="Cooper J."/>
            <person name="Cooper J."/>
            <person name="Tromans A."/>
            <person name="Grafham D."/>
            <person name="Skuce C."/>
            <person name="Pandian R."/>
            <person name="Andrews R."/>
            <person name="Harrison E."/>
            <person name="Kimberley A."/>
            <person name="Garnett J."/>
            <person name="Fosker N."/>
            <person name="Hall R."/>
            <person name="Garner P."/>
            <person name="Kelly D."/>
            <person name="Bird C."/>
            <person name="Palmer S."/>
            <person name="Gehring I."/>
            <person name="Berger A."/>
            <person name="Dooley C.M."/>
            <person name="Ersan-Urun Z."/>
            <person name="Eser C."/>
            <person name="Geiger H."/>
            <person name="Geisler M."/>
            <person name="Karotki L."/>
            <person name="Kirn A."/>
            <person name="Konantz J."/>
            <person name="Konantz M."/>
            <person name="Oberlander M."/>
            <person name="Rudolph-Geiger S."/>
            <person name="Teucke M."/>
            <person name="Lanz C."/>
            <person name="Raddatz G."/>
            <person name="Osoegawa K."/>
            <person name="Zhu B."/>
            <person name="Rapp A."/>
            <person name="Widaa S."/>
            <person name="Langford C."/>
            <person name="Yang F."/>
            <person name="Schuster S.C."/>
            <person name="Carter N.P."/>
            <person name="Harrow J."/>
            <person name="Ning Z."/>
            <person name="Herrero J."/>
            <person name="Searle S.M."/>
            <person name="Enright A."/>
            <person name="Geisler R."/>
            <person name="Plasterk R.H."/>
            <person name="Lee C."/>
            <person name="Westerfield M."/>
            <person name="de Jong P.J."/>
            <person name="Zon L.I."/>
            <person name="Postlethwait J.H."/>
            <person name="Nusslein-Volhard C."/>
            <person name="Hubbard T.J."/>
            <person name="Roest Crollius H."/>
            <person name="Rogers J."/>
            <person name="Stemple D.L."/>
        </authorList>
    </citation>
    <scope>NUCLEOTIDE SEQUENCE [LARGE SCALE GENOMIC DNA]</scope>
    <source>
        <strain evidence="19">Tuebingen</strain>
    </source>
</reference>
<dbReference type="InterPro" id="IPR022772">
    <property type="entry name" value="VHL_tumour_suppress_b/a_dom"/>
</dbReference>
<dbReference type="STRING" id="7955.ENSDARP00000099149"/>
<evidence type="ECO:0000256" key="8">
    <source>
        <dbReference type="ARBA" id="ARBA00022490"/>
    </source>
</evidence>
<evidence type="ECO:0000313" key="19">
    <source>
        <dbReference type="Ensembl" id="ENSDARP00000099149"/>
    </source>
</evidence>
<dbReference type="FunFam" id="1.10.750.10:FF:000001">
    <property type="entry name" value="von Hippel-Lindau disease tumor suppressor"/>
    <property type="match status" value="1"/>
</dbReference>
<dbReference type="AGR" id="ZFIN:ZDB-GENE-081022-78"/>
<keyword evidence="11" id="KW-0472">Membrane</keyword>
<dbReference type="GO" id="GO:0005634">
    <property type="term" value="C:nucleus"/>
    <property type="evidence" value="ECO:0000318"/>
    <property type="project" value="GO_Central"/>
</dbReference>
<dbReference type="SMR" id="B3DHE4"/>
<reference evidence="21" key="8">
    <citation type="submission" date="2025-04" db="UniProtKB">
        <authorList>
            <consortium name="RefSeq"/>
        </authorList>
    </citation>
    <scope>IDENTIFICATION</scope>
</reference>
<evidence type="ECO:0000256" key="14">
    <source>
        <dbReference type="ARBA" id="ARBA00072532"/>
    </source>
</evidence>
<evidence type="ECO:0000256" key="1">
    <source>
        <dbReference type="ARBA" id="ARBA00004123"/>
    </source>
</evidence>
<comment type="function">
    <text evidence="13">Involved in the ubiquitination and subsequent proteasomal degradation via the von Hippel-Lindau ubiquitination complex. Seems to act as a target recruitment subunit in the E3 ubiquitin ligase complex and recruits hydroxylated hypoxia-inducible factor (HIF) under normoxic conditions. Involved in transcriptional repression through interaction with HIF1A, HIF1AN and histone deacetylases. Ubiquitinates, in an oxygen-responsive manner, ADRB2. Acts as a negative regulator of mTORC1 by promoting ubiquitination and degradation of RPTOR.</text>
</comment>
<dbReference type="FunFam" id="2.60.40.780:FF:000001">
    <property type="entry name" value="von Hippel-Lindau disease tumor suppressor"/>
    <property type="match status" value="1"/>
</dbReference>
<protein>
    <recommendedName>
        <fullName evidence="14">von Hippel-Lindau disease tumor suppressor</fullName>
    </recommendedName>
    <alternativeName>
        <fullName evidence="15">pVHL</fullName>
    </alternativeName>
</protein>
<dbReference type="GO" id="GO:0005886">
    <property type="term" value="C:plasma membrane"/>
    <property type="evidence" value="ECO:0007669"/>
    <property type="project" value="UniProtKB-SubCell"/>
</dbReference>
<evidence type="ECO:0000313" key="22">
    <source>
        <dbReference type="ZFIN" id="ZDB-GENE-081022-78"/>
    </source>
</evidence>
<evidence type="ECO:0000256" key="9">
    <source>
        <dbReference type="ARBA" id="ARBA00022786"/>
    </source>
</evidence>
<dbReference type="Proteomes" id="UP000000437">
    <property type="component" value="Chromosome 4"/>
</dbReference>
<dbReference type="InterPro" id="IPR037140">
    <property type="entry name" value="VHL_beta_dom_sf"/>
</dbReference>
<dbReference type="eggNOG" id="KOG4710">
    <property type="taxonomic scope" value="Eukaryota"/>
</dbReference>
<dbReference type="EMBL" id="BC162735">
    <property type="protein sequence ID" value="AAI62735.1"/>
    <property type="molecule type" value="mRNA"/>
</dbReference>
<reference evidence="21" key="2">
    <citation type="journal article" date="2009" name="Blood">
        <title>Zebrafish mutants in the von Hippel-Lindau tumor suppressor display a hypoxic response and recapitulate key aspects of Chuvash polycythemia.</title>
        <authorList>
            <person name="van Rooijen E."/>
            <person name="Voest E.E."/>
            <person name="Logister I."/>
            <person name="Korving J."/>
            <person name="Schwerte T."/>
            <person name="Schulte-Merker S."/>
            <person name="Giles R.H."/>
            <person name="van Eeden F.J."/>
        </authorList>
    </citation>
    <scope>NUCLEOTIDE SEQUENCE</scope>
</reference>
<dbReference type="InterPro" id="IPR036208">
    <property type="entry name" value="VHL_sf"/>
</dbReference>
<sequence>MAEQEAPAPLKSLNSDDPTYISFINKSNRTAEAWWLNFSGKPVSYGDINPGKSLQMNTYLTHPWMFRASDGAKLLVSFSEVYFPAPAQYDDYGHPHFQAVYVTTPMYSLQECCLRLIRSLVRKQDICKLEIPEGLRQDIRRAPDLLRDIQTLSAARDL</sequence>
<keyword evidence="12" id="KW-0539">Nucleus</keyword>
<dbReference type="PaxDb" id="7955-ENSDARP00000099149"/>
<dbReference type="Pfam" id="PF01847">
    <property type="entry name" value="VHL"/>
    <property type="match status" value="1"/>
</dbReference>
<evidence type="ECO:0000259" key="16">
    <source>
        <dbReference type="Pfam" id="PF01847"/>
    </source>
</evidence>
<evidence type="ECO:0000256" key="5">
    <source>
        <dbReference type="ARBA" id="ARBA00004906"/>
    </source>
</evidence>
<evidence type="ECO:0000256" key="13">
    <source>
        <dbReference type="ARBA" id="ARBA00059036"/>
    </source>
</evidence>
<evidence type="ECO:0000259" key="17">
    <source>
        <dbReference type="Pfam" id="PF17211"/>
    </source>
</evidence>
<accession>B3DHE4</accession>
<accession>A0A8M1NKT9</accession>
<feature type="domain" description="von Hippel-Lindau disease tumour suppressor alpha" evidence="17">
    <location>
        <begin position="107"/>
        <end position="153"/>
    </location>
</feature>
<dbReference type="EMBL" id="BX119963">
    <property type="status" value="NOT_ANNOTATED_CDS"/>
    <property type="molecule type" value="Genomic_DNA"/>
</dbReference>
<evidence type="ECO:0000256" key="10">
    <source>
        <dbReference type="ARBA" id="ARBA00022824"/>
    </source>
</evidence>
<feature type="domain" description="von Hippel-Lindau disease tumour suppressor beta" evidence="16">
    <location>
        <begin position="10"/>
        <end position="87"/>
    </location>
</feature>
<dbReference type="Bgee" id="ENSDARG00000078613">
    <property type="expression patterns" value="Expressed in swim bladder and 19 other cell types or tissues"/>
</dbReference>
<keyword evidence="8" id="KW-0963">Cytoplasm</keyword>
<evidence type="ECO:0000256" key="12">
    <source>
        <dbReference type="ARBA" id="ARBA00023242"/>
    </source>
</evidence>
<dbReference type="InterPro" id="IPR024048">
    <property type="entry name" value="VHL_alpha_dom"/>
</dbReference>
<evidence type="ECO:0000256" key="11">
    <source>
        <dbReference type="ARBA" id="ARBA00023136"/>
    </source>
</evidence>
<dbReference type="RefSeq" id="NP_001122264.1">
    <property type="nucleotide sequence ID" value="NM_001128792.1"/>
</dbReference>
<proteinExistence type="evidence at transcript level"/>
<dbReference type="SUPFAM" id="SSF49468">
    <property type="entry name" value="VHL"/>
    <property type="match status" value="1"/>
</dbReference>
<evidence type="ECO:0000313" key="21">
    <source>
        <dbReference type="RefSeq" id="NP_001122264.1"/>
    </source>
</evidence>
<dbReference type="OMA" id="GHPWICR"/>
<keyword evidence="10" id="KW-0256">Endoplasmic reticulum</keyword>